<dbReference type="Gene3D" id="3.10.310.10">
    <property type="entry name" value="Diaminopimelate Epimerase, Chain A, domain 1"/>
    <property type="match status" value="2"/>
</dbReference>
<dbReference type="PANTHER" id="PTHR13774">
    <property type="entry name" value="PHENAZINE BIOSYNTHESIS PROTEIN"/>
    <property type="match status" value="1"/>
</dbReference>
<name>A0ABV6YXU1_UNCC1</name>
<evidence type="ECO:0000256" key="1">
    <source>
        <dbReference type="ARBA" id="ARBA00008270"/>
    </source>
</evidence>
<comment type="similarity">
    <text evidence="1">Belongs to the PhzF family.</text>
</comment>
<keyword evidence="4" id="KW-1185">Reference proteome</keyword>
<dbReference type="InterPro" id="IPR003719">
    <property type="entry name" value="Phenazine_PhzF-like"/>
</dbReference>
<dbReference type="EMBL" id="JBHPBY010000132">
    <property type="protein sequence ID" value="MFC1850891.1"/>
    <property type="molecule type" value="Genomic_DNA"/>
</dbReference>
<sequence length="286" mass="31268">MKANIKLSNNKNFPFYRVDVFTDKVFSGNPAGVCLINRTVASGTLNAIAAEVNLSETAFIMLRNWESLTSSTTFKLRWFTPKMEVPLCGHATLAAATILFHELGIATPKITFDTLSGPLFASRSNDQTSISLPAYDVSEIEPPLALMEALGISEPLKVLYSQQAKVIVIHLADAEAVSNVWPDFGLLEAAELETEISGVSITASCSAPFDFVSRFFAPWLGINEDPVTGSAHSILAPYWSQLLNKNEMKAFQASRRGGILDIRLTTKDRVDISGDAVIFFRGNIFI</sequence>
<organism evidence="3 4">
    <name type="scientific">candidate division CSSED10-310 bacterium</name>
    <dbReference type="NCBI Taxonomy" id="2855610"/>
    <lineage>
        <taxon>Bacteria</taxon>
        <taxon>Bacteria division CSSED10-310</taxon>
    </lineage>
</organism>
<dbReference type="Pfam" id="PF02567">
    <property type="entry name" value="PhzC-PhzF"/>
    <property type="match status" value="1"/>
</dbReference>
<protein>
    <submittedName>
        <fullName evidence="3">PhzF family phenazine biosynthesis protein</fullName>
    </submittedName>
</protein>
<keyword evidence="2" id="KW-0413">Isomerase</keyword>
<gene>
    <name evidence="3" type="ORF">ACFL27_11915</name>
</gene>
<dbReference type="NCBIfam" id="TIGR00654">
    <property type="entry name" value="PhzF_family"/>
    <property type="match status" value="1"/>
</dbReference>
<evidence type="ECO:0000256" key="2">
    <source>
        <dbReference type="ARBA" id="ARBA00023235"/>
    </source>
</evidence>
<evidence type="ECO:0000313" key="4">
    <source>
        <dbReference type="Proteomes" id="UP001594351"/>
    </source>
</evidence>
<reference evidence="3 4" key="1">
    <citation type="submission" date="2024-09" db="EMBL/GenBank/DDBJ databases">
        <title>Laminarin stimulates single cell rates of sulfate reduction while oxygen inhibits transcriptomic activity in coastal marine sediment.</title>
        <authorList>
            <person name="Lindsay M."/>
            <person name="Orcutt B."/>
            <person name="Emerson D."/>
            <person name="Stepanauskas R."/>
            <person name="D'Angelo T."/>
        </authorList>
    </citation>
    <scope>NUCLEOTIDE SEQUENCE [LARGE SCALE GENOMIC DNA]</scope>
    <source>
        <strain evidence="3">SAG AM-311-K15</strain>
    </source>
</reference>
<dbReference type="Proteomes" id="UP001594351">
    <property type="component" value="Unassembled WGS sequence"/>
</dbReference>
<accession>A0ABV6YXU1</accession>
<evidence type="ECO:0000313" key="3">
    <source>
        <dbReference type="EMBL" id="MFC1850891.1"/>
    </source>
</evidence>
<proteinExistence type="inferred from homology"/>
<dbReference type="SUPFAM" id="SSF54506">
    <property type="entry name" value="Diaminopimelate epimerase-like"/>
    <property type="match status" value="1"/>
</dbReference>
<comment type="caution">
    <text evidence="3">The sequence shown here is derived from an EMBL/GenBank/DDBJ whole genome shotgun (WGS) entry which is preliminary data.</text>
</comment>
<dbReference type="PIRSF" id="PIRSF016184">
    <property type="entry name" value="PhzC_PhzF"/>
    <property type="match status" value="1"/>
</dbReference>
<dbReference type="PANTHER" id="PTHR13774:SF17">
    <property type="entry name" value="PHENAZINE BIOSYNTHESIS-LIKE DOMAIN-CONTAINING PROTEIN"/>
    <property type="match status" value="1"/>
</dbReference>